<organism evidence="1 2">
    <name type="scientific">Bosea caraganae</name>
    <dbReference type="NCBI Taxonomy" id="2763117"/>
    <lineage>
        <taxon>Bacteria</taxon>
        <taxon>Pseudomonadati</taxon>
        <taxon>Pseudomonadota</taxon>
        <taxon>Alphaproteobacteria</taxon>
        <taxon>Hyphomicrobiales</taxon>
        <taxon>Boseaceae</taxon>
        <taxon>Bosea</taxon>
    </lineage>
</organism>
<keyword evidence="2" id="KW-1185">Reference proteome</keyword>
<name>A0A370L2Z7_9HYPH</name>
<evidence type="ECO:0000313" key="2">
    <source>
        <dbReference type="Proteomes" id="UP000255207"/>
    </source>
</evidence>
<dbReference type="Proteomes" id="UP000255207">
    <property type="component" value="Unassembled WGS sequence"/>
</dbReference>
<sequence length="63" mass="6916">MHAPCGQAHLAARHLVTIRREPSGYGIRFGLTEAEDEVLHGPVFETLPEALAWVDEFDGARSS</sequence>
<gene>
    <name evidence="1" type="ORF">DWE98_16785</name>
</gene>
<accession>A0A370L2Z7</accession>
<dbReference type="AlphaFoldDB" id="A0A370L2Z7"/>
<reference evidence="2" key="1">
    <citation type="submission" date="2018-07" db="EMBL/GenBank/DDBJ databases">
        <authorList>
            <person name="Safronova V.I."/>
            <person name="Chirak E.R."/>
            <person name="Sazanova A.L."/>
        </authorList>
    </citation>
    <scope>NUCLEOTIDE SEQUENCE [LARGE SCALE GENOMIC DNA]</scope>
    <source>
        <strain evidence="2">RCAM04685</strain>
    </source>
</reference>
<comment type="caution">
    <text evidence="1">The sequence shown here is derived from an EMBL/GenBank/DDBJ whole genome shotgun (WGS) entry which is preliminary data.</text>
</comment>
<protein>
    <submittedName>
        <fullName evidence="1">Uncharacterized protein</fullName>
    </submittedName>
</protein>
<dbReference type="EMBL" id="QQTP01000009">
    <property type="protein sequence ID" value="RDJ22832.1"/>
    <property type="molecule type" value="Genomic_DNA"/>
</dbReference>
<evidence type="ECO:0000313" key="1">
    <source>
        <dbReference type="EMBL" id="RDJ22832.1"/>
    </source>
</evidence>
<proteinExistence type="predicted"/>